<evidence type="ECO:0000313" key="3">
    <source>
        <dbReference type="Proteomes" id="UP000265566"/>
    </source>
</evidence>
<evidence type="ECO:0000313" key="2">
    <source>
        <dbReference type="EMBL" id="RHN41285.1"/>
    </source>
</evidence>
<dbReference type="InterPro" id="IPR002933">
    <property type="entry name" value="Peptidase_M20"/>
</dbReference>
<name>A0A396GRC9_MEDTR</name>
<dbReference type="GO" id="GO:0016787">
    <property type="term" value="F:hydrolase activity"/>
    <property type="evidence" value="ECO:0007669"/>
    <property type="project" value="InterPro"/>
</dbReference>
<dbReference type="SUPFAM" id="SSF55031">
    <property type="entry name" value="Bacterial exopeptidase dimerisation domain"/>
    <property type="match status" value="1"/>
</dbReference>
<organism evidence="2 3">
    <name type="scientific">Medicago truncatula</name>
    <name type="common">Barrel medic</name>
    <name type="synonym">Medicago tribuloides</name>
    <dbReference type="NCBI Taxonomy" id="3880"/>
    <lineage>
        <taxon>Eukaryota</taxon>
        <taxon>Viridiplantae</taxon>
        <taxon>Streptophyta</taxon>
        <taxon>Embryophyta</taxon>
        <taxon>Tracheophyta</taxon>
        <taxon>Spermatophyta</taxon>
        <taxon>Magnoliopsida</taxon>
        <taxon>eudicotyledons</taxon>
        <taxon>Gunneridae</taxon>
        <taxon>Pentapetalae</taxon>
        <taxon>rosids</taxon>
        <taxon>fabids</taxon>
        <taxon>Fabales</taxon>
        <taxon>Fabaceae</taxon>
        <taxon>Papilionoideae</taxon>
        <taxon>50 kb inversion clade</taxon>
        <taxon>NPAAA clade</taxon>
        <taxon>Hologalegina</taxon>
        <taxon>IRL clade</taxon>
        <taxon>Trifolieae</taxon>
        <taxon>Medicago</taxon>
    </lineage>
</organism>
<evidence type="ECO:0000256" key="1">
    <source>
        <dbReference type="SAM" id="Phobius"/>
    </source>
</evidence>
<dbReference type="Proteomes" id="UP000265566">
    <property type="component" value="Chromosome 8"/>
</dbReference>
<dbReference type="PANTHER" id="PTHR11014:SF147">
    <property type="entry name" value="PEPTIDASE M20 DIMERISATION DOMAIN-CONTAINING PROTEIN"/>
    <property type="match status" value="1"/>
</dbReference>
<dbReference type="InterPro" id="IPR017439">
    <property type="entry name" value="Amidohydrolase"/>
</dbReference>
<sequence>MFDFTNNIKYTCTVCTHLHARACVCRGWFEDKVFIALMMRGNNWVQPNVFFGEKVFIEGVVMVMTTTDISNCYQENIAQYVCSCQIFNLVYTSCPQELVDWDHKSKVDGKIHACAHDAHVVMLLGAAKILQEMKDILKEKGTGAKLMVEENVLNKVEAIFGIHLMPHKFLPQGVVASRPVELGAGCGSFLVKIERDQQCLNPVLAVASSIVSLQQLVSREVDPLDSQVVTVAMVHSGTDESVAFGVSFRAFGRQSFNNFRTRIKEIIQGQTGVYMCSAEVDFESNHATIPPTINDEGVYQLGRKAACMIVGEENVRLASKISGSEDFAFYLEKVSVTFFQLGSNSNHSTHNPYFSLLDEEALPIGAAVHAAFVVLCVLARTRVRMRARLCRGWFQEKDFTELMMRDNNWVQPSVFFG</sequence>
<dbReference type="InterPro" id="IPR036264">
    <property type="entry name" value="Bact_exopeptidase_dim_dom"/>
</dbReference>
<keyword evidence="1" id="KW-1133">Transmembrane helix</keyword>
<reference evidence="3" key="1">
    <citation type="journal article" date="2018" name="Nat. Plants">
        <title>Whole-genome landscape of Medicago truncatula symbiotic genes.</title>
        <authorList>
            <person name="Pecrix Y."/>
            <person name="Staton S.E."/>
            <person name="Sallet E."/>
            <person name="Lelandais-Briere C."/>
            <person name="Moreau S."/>
            <person name="Carrere S."/>
            <person name="Blein T."/>
            <person name="Jardinaud M.F."/>
            <person name="Latrasse D."/>
            <person name="Zouine M."/>
            <person name="Zahm M."/>
            <person name="Kreplak J."/>
            <person name="Mayjonade B."/>
            <person name="Satge C."/>
            <person name="Perez M."/>
            <person name="Cauet S."/>
            <person name="Marande W."/>
            <person name="Chantry-Darmon C."/>
            <person name="Lopez-Roques C."/>
            <person name="Bouchez O."/>
            <person name="Berard A."/>
            <person name="Debelle F."/>
            <person name="Munos S."/>
            <person name="Bendahmane A."/>
            <person name="Berges H."/>
            <person name="Niebel A."/>
            <person name="Buitink J."/>
            <person name="Frugier F."/>
            <person name="Benhamed M."/>
            <person name="Crespi M."/>
            <person name="Gouzy J."/>
            <person name="Gamas P."/>
        </authorList>
    </citation>
    <scope>NUCLEOTIDE SEQUENCE [LARGE SCALE GENOMIC DNA]</scope>
    <source>
        <strain evidence="3">cv. Jemalong A17</strain>
    </source>
</reference>
<keyword evidence="1" id="KW-0812">Transmembrane</keyword>
<dbReference type="EMBL" id="PSQE01000008">
    <property type="protein sequence ID" value="RHN41285.1"/>
    <property type="molecule type" value="Genomic_DNA"/>
</dbReference>
<dbReference type="SUPFAM" id="SSF53187">
    <property type="entry name" value="Zn-dependent exopeptidases"/>
    <property type="match status" value="1"/>
</dbReference>
<dbReference type="Gene3D" id="3.40.630.10">
    <property type="entry name" value="Zn peptidases"/>
    <property type="match status" value="1"/>
</dbReference>
<protein>
    <submittedName>
        <fullName evidence="2">Putative peptidase M20</fullName>
    </submittedName>
</protein>
<accession>A0A396GRC9</accession>
<dbReference type="PANTHER" id="PTHR11014">
    <property type="entry name" value="PEPTIDASE M20 FAMILY MEMBER"/>
    <property type="match status" value="1"/>
</dbReference>
<dbReference type="Gramene" id="rna47590">
    <property type="protein sequence ID" value="RHN41285.1"/>
    <property type="gene ID" value="gene47590"/>
</dbReference>
<proteinExistence type="predicted"/>
<dbReference type="Pfam" id="PF01546">
    <property type="entry name" value="Peptidase_M20"/>
    <property type="match status" value="1"/>
</dbReference>
<comment type="caution">
    <text evidence="2">The sequence shown here is derived from an EMBL/GenBank/DDBJ whole genome shotgun (WGS) entry which is preliminary data.</text>
</comment>
<dbReference type="Gene3D" id="3.30.70.360">
    <property type="match status" value="1"/>
</dbReference>
<dbReference type="AlphaFoldDB" id="A0A396GRC9"/>
<feature type="transmembrane region" description="Helical" evidence="1">
    <location>
        <begin position="361"/>
        <end position="379"/>
    </location>
</feature>
<gene>
    <name evidence="2" type="ORF">MtrunA17_Chr8g0364461</name>
</gene>
<keyword evidence="1" id="KW-0472">Membrane</keyword>